<gene>
    <name evidence="2" type="ORF">G4Z14_03530</name>
</gene>
<proteinExistence type="predicted"/>
<protein>
    <submittedName>
        <fullName evidence="2">Uncharacterized protein</fullName>
    </submittedName>
</protein>
<organism evidence="2 3">
    <name type="scientific">Tabrizicola oligotrophica</name>
    <dbReference type="NCBI Taxonomy" id="2710650"/>
    <lineage>
        <taxon>Bacteria</taxon>
        <taxon>Pseudomonadati</taxon>
        <taxon>Pseudomonadota</taxon>
        <taxon>Alphaproteobacteria</taxon>
        <taxon>Rhodobacterales</taxon>
        <taxon>Paracoccaceae</taxon>
        <taxon>Tabrizicola</taxon>
    </lineage>
</organism>
<sequence length="309" mass="32362">MSEPLSSSDIEDVLSSIRRLVSEDMRPVAASGAAPAGAGERGKLLLTPALRVVQDNPGVESPAARGIDDLVAAVGAGVDQQSDDWEPETGDASLDAPLDAPLAEIWEDVPVIEDYVAPVQFQSSRSEPAVAAAAEPDPEAAPDAGAVSERFATAYVEAVQAESELAGIGFEARNPDPAAPEPGADRLHQADESATLPGWAQSAGADEADQLRPDPWAAGSVEPPLTWADAAEAAVLQELGDMGPKVSALRAAPGDDLPELPVDEAMLREIVRDVLREELQGRLGERITRNIRKLVRAEIARGLASDDLL</sequence>
<dbReference type="Proteomes" id="UP000477782">
    <property type="component" value="Unassembled WGS sequence"/>
</dbReference>
<accession>A0A6M0QPL0</accession>
<name>A0A6M0QPL0_9RHOB</name>
<reference evidence="2 3" key="1">
    <citation type="submission" date="2020-02" db="EMBL/GenBank/DDBJ databases">
        <authorList>
            <person name="Chen W.-M."/>
        </authorList>
    </citation>
    <scope>NUCLEOTIDE SEQUENCE [LARGE SCALE GENOMIC DNA]</scope>
    <source>
        <strain evidence="2 3">KMS-5</strain>
    </source>
</reference>
<feature type="compositionally biased region" description="Low complexity" evidence="1">
    <location>
        <begin position="128"/>
        <end position="144"/>
    </location>
</feature>
<feature type="region of interest" description="Disordered" evidence="1">
    <location>
        <begin position="123"/>
        <end position="144"/>
    </location>
</feature>
<evidence type="ECO:0000256" key="1">
    <source>
        <dbReference type="SAM" id="MobiDB-lite"/>
    </source>
</evidence>
<evidence type="ECO:0000313" key="3">
    <source>
        <dbReference type="Proteomes" id="UP000477782"/>
    </source>
</evidence>
<dbReference type="AlphaFoldDB" id="A0A6M0QPL0"/>
<keyword evidence="3" id="KW-1185">Reference proteome</keyword>
<dbReference type="RefSeq" id="WP_164623357.1">
    <property type="nucleotide sequence ID" value="NZ_JAAIVJ010000001.1"/>
</dbReference>
<dbReference type="EMBL" id="JAAIVJ010000001">
    <property type="protein sequence ID" value="NEY89357.1"/>
    <property type="molecule type" value="Genomic_DNA"/>
</dbReference>
<evidence type="ECO:0000313" key="2">
    <source>
        <dbReference type="EMBL" id="NEY89357.1"/>
    </source>
</evidence>
<comment type="caution">
    <text evidence="2">The sequence shown here is derived from an EMBL/GenBank/DDBJ whole genome shotgun (WGS) entry which is preliminary data.</text>
</comment>